<dbReference type="AlphaFoldDB" id="A0A166LG76"/>
<evidence type="ECO:0000313" key="3">
    <source>
        <dbReference type="Proteomes" id="UP000076532"/>
    </source>
</evidence>
<reference evidence="2 3" key="1">
    <citation type="journal article" date="2016" name="Mol. Biol. Evol.">
        <title>Comparative Genomics of Early-Diverging Mushroom-Forming Fungi Provides Insights into the Origins of Lignocellulose Decay Capabilities.</title>
        <authorList>
            <person name="Nagy L.G."/>
            <person name="Riley R."/>
            <person name="Tritt A."/>
            <person name="Adam C."/>
            <person name="Daum C."/>
            <person name="Floudas D."/>
            <person name="Sun H."/>
            <person name="Yadav J.S."/>
            <person name="Pangilinan J."/>
            <person name="Larsson K.H."/>
            <person name="Matsuura K."/>
            <person name="Barry K."/>
            <person name="Labutti K."/>
            <person name="Kuo R."/>
            <person name="Ohm R.A."/>
            <person name="Bhattacharya S.S."/>
            <person name="Shirouzu T."/>
            <person name="Yoshinaga Y."/>
            <person name="Martin F.M."/>
            <person name="Grigoriev I.V."/>
            <person name="Hibbett D.S."/>
        </authorList>
    </citation>
    <scope>NUCLEOTIDE SEQUENCE [LARGE SCALE GENOMIC DNA]</scope>
    <source>
        <strain evidence="2 3">CBS 109695</strain>
    </source>
</reference>
<sequence>MSPTELQDFADSFEPSSSNPAPEDAMNPQPAKRPHIEDVEDEDTQPLRFCRDYPGRAGDILGTGKTEFETIRERQKGSDSPDNRWAPFHDDEDWELAEWLVQETTQKARDRYLKLKITTNRTKTSYKSNYLLNKKVDALPAGPGWTCETVKMQGDRTELDGTHMVEELELWRRDPVECVRELIGNPAFRDSMAYEPEQVYADAMGENRVYDEMWTGDWWWKLQSLLPEGATIAPVNLASDKTHLTNFGGDKSAWPVYLNIGNISKEVRRQPSSHATLLVGYLPISKFSAFDEPSRKYARYNAFHHCMRLLLEPLIEAGKRGVDMICTDGKIRRIFPILAAYMADYPEQCLIACCMENRCPKCVVPPNERGDYTTHRDRDPSSTKHTLSRHQNGEDPHLFDDEGLRHVYYPFWADLPHTNIFQCFSPDILHQLHKGVFKDHLVPWISAIISEAELDARFQSISKFNGLRHFKDGISSVSQWTGKELKEMQRVFLSVISGIVNEQVFAAAKGLLDFIYLAQYQSHTERTLSQLEDTLERFHFNKVAFIDAGIREQFNIPKIHSLMHYLDAIRLLGSADGFNTEAPERLHIDYAKKAYAGSSRVDYITQMTVWLCRQEAVGCHSAFLAWVEETEIDPEADDIEKALTTTGELDADPQFHSSKHATKLAPSFRPSGLVPGHGYRVAKGFPFSNISVEQIETAFGAATFLSAFQTFLSTHHPRATLAASRYDRFDLYNSIIILLPIASHISHLKRLNKIQAAPEIPSKSPRKKPKSAIADTVLVVEDAAALKASGGLNGLRVAQVRVIFALPAQYGTSSHPLAYVEWYRPLSTLDTRTGFYRQQRSTIHRQRHASIITVDKIWRACHLTPRFGPAPVDRLWVRSNVMELASDFLLNPYINHYIYYDIHNPT</sequence>
<keyword evidence="3" id="KW-1185">Reference proteome</keyword>
<dbReference type="Pfam" id="PF18759">
    <property type="entry name" value="Plavaka"/>
    <property type="match status" value="1"/>
</dbReference>
<proteinExistence type="predicted"/>
<dbReference type="Proteomes" id="UP000076532">
    <property type="component" value="Unassembled WGS sequence"/>
</dbReference>
<dbReference type="STRING" id="436010.A0A166LG76"/>
<accession>A0A166LG76</accession>
<feature type="compositionally biased region" description="Basic and acidic residues" evidence="1">
    <location>
        <begin position="370"/>
        <end position="382"/>
    </location>
</feature>
<name>A0A166LG76_9AGAM</name>
<protein>
    <submittedName>
        <fullName evidence="2">Uncharacterized protein</fullName>
    </submittedName>
</protein>
<dbReference type="InterPro" id="IPR041078">
    <property type="entry name" value="Plavaka"/>
</dbReference>
<evidence type="ECO:0000256" key="1">
    <source>
        <dbReference type="SAM" id="MobiDB-lite"/>
    </source>
</evidence>
<feature type="region of interest" description="Disordered" evidence="1">
    <location>
        <begin position="370"/>
        <end position="395"/>
    </location>
</feature>
<dbReference type="OrthoDB" id="2418900at2759"/>
<organism evidence="2 3">
    <name type="scientific">Athelia psychrophila</name>
    <dbReference type="NCBI Taxonomy" id="1759441"/>
    <lineage>
        <taxon>Eukaryota</taxon>
        <taxon>Fungi</taxon>
        <taxon>Dikarya</taxon>
        <taxon>Basidiomycota</taxon>
        <taxon>Agaricomycotina</taxon>
        <taxon>Agaricomycetes</taxon>
        <taxon>Agaricomycetidae</taxon>
        <taxon>Atheliales</taxon>
        <taxon>Atheliaceae</taxon>
        <taxon>Athelia</taxon>
    </lineage>
</organism>
<evidence type="ECO:0000313" key="2">
    <source>
        <dbReference type="EMBL" id="KZP22921.1"/>
    </source>
</evidence>
<gene>
    <name evidence="2" type="ORF">FIBSPDRAFT_738162</name>
</gene>
<feature type="region of interest" description="Disordered" evidence="1">
    <location>
        <begin position="1"/>
        <end position="66"/>
    </location>
</feature>
<dbReference type="EMBL" id="KV417536">
    <property type="protein sequence ID" value="KZP22921.1"/>
    <property type="molecule type" value="Genomic_DNA"/>
</dbReference>